<name>A0A7J7CCF2_TRIWF</name>
<dbReference type="SUPFAM" id="SSF118290">
    <property type="entry name" value="WRKY DNA-binding domain"/>
    <property type="match status" value="1"/>
</dbReference>
<dbReference type="Proteomes" id="UP000593562">
    <property type="component" value="Unassembled WGS sequence"/>
</dbReference>
<evidence type="ECO:0000313" key="7">
    <source>
        <dbReference type="EMBL" id="KAF5731782.1"/>
    </source>
</evidence>
<evidence type="ECO:0000313" key="8">
    <source>
        <dbReference type="Proteomes" id="UP000593562"/>
    </source>
</evidence>
<dbReference type="PANTHER" id="PTHR32096:SF133">
    <property type="entry name" value="WRKY TRANSCRIPTION FACTOR 41-RELATED"/>
    <property type="match status" value="1"/>
</dbReference>
<keyword evidence="2" id="KW-0805">Transcription regulation</keyword>
<proteinExistence type="predicted"/>
<gene>
    <name evidence="7" type="ORF">HS088_TW18G00467</name>
</gene>
<dbReference type="InterPro" id="IPR044810">
    <property type="entry name" value="WRKY_plant"/>
</dbReference>
<dbReference type="PROSITE" id="PS50811">
    <property type="entry name" value="WRKY"/>
    <property type="match status" value="1"/>
</dbReference>
<keyword evidence="3" id="KW-0238">DNA-binding</keyword>
<evidence type="ECO:0000256" key="1">
    <source>
        <dbReference type="ARBA" id="ARBA00004123"/>
    </source>
</evidence>
<dbReference type="GO" id="GO:0003700">
    <property type="term" value="F:DNA-binding transcription factor activity"/>
    <property type="evidence" value="ECO:0007669"/>
    <property type="project" value="InterPro"/>
</dbReference>
<dbReference type="GO" id="GO:0000976">
    <property type="term" value="F:transcription cis-regulatory region binding"/>
    <property type="evidence" value="ECO:0007669"/>
    <property type="project" value="TreeGrafter"/>
</dbReference>
<keyword evidence="5" id="KW-0539">Nucleus</keyword>
<dbReference type="OrthoDB" id="1888929at2759"/>
<sequence length="287" mass="33084">MEDAIITLRKQKSEIISELWHGKEVTEQLIRTYDHHLHESETHQFLASKILSSFEKTLAMLSGGFMVGYPTQPTTTSLLDQDCMEQCSKKRKSSSLRWSEQVWVCPGRVERPPVAVDGHSWRKYGQKQILGSKFPRGYYRCTHRDSQGCLATKQLQQSDNDPAIFLVNYRGTHTCSHLEPIMISVEEPRDRKSDHHQQQEEIERGKVFEEIDYYKLLKNTGEDLEDIFPSFNFLESDYVTVSRMNNLEGGQSFQSDLNQIISTPADFVTNPSIGDLDFSNIDAYFCK</sequence>
<dbReference type="InParanoid" id="A0A7J7CCF2"/>
<keyword evidence="8" id="KW-1185">Reference proteome</keyword>
<accession>A0A7J7CCF2</accession>
<dbReference type="SMART" id="SM00774">
    <property type="entry name" value="WRKY"/>
    <property type="match status" value="1"/>
</dbReference>
<evidence type="ECO:0000256" key="4">
    <source>
        <dbReference type="ARBA" id="ARBA00023163"/>
    </source>
</evidence>
<reference evidence="7 8" key="1">
    <citation type="journal article" date="2020" name="Nat. Commun.">
        <title>Genome of Tripterygium wilfordii and identification of cytochrome P450 involved in triptolide biosynthesis.</title>
        <authorList>
            <person name="Tu L."/>
            <person name="Su P."/>
            <person name="Zhang Z."/>
            <person name="Gao L."/>
            <person name="Wang J."/>
            <person name="Hu T."/>
            <person name="Zhou J."/>
            <person name="Zhang Y."/>
            <person name="Zhao Y."/>
            <person name="Liu Y."/>
            <person name="Song Y."/>
            <person name="Tong Y."/>
            <person name="Lu Y."/>
            <person name="Yang J."/>
            <person name="Xu C."/>
            <person name="Jia M."/>
            <person name="Peters R.J."/>
            <person name="Huang L."/>
            <person name="Gao W."/>
        </authorList>
    </citation>
    <scope>NUCLEOTIDE SEQUENCE [LARGE SCALE GENOMIC DNA]</scope>
    <source>
        <strain evidence="8">cv. XIE 37</strain>
        <tissue evidence="7">Leaf</tissue>
    </source>
</reference>
<dbReference type="InterPro" id="IPR036576">
    <property type="entry name" value="WRKY_dom_sf"/>
</dbReference>
<feature type="domain" description="WRKY" evidence="6">
    <location>
        <begin position="110"/>
        <end position="173"/>
    </location>
</feature>
<dbReference type="GO" id="GO:0005634">
    <property type="term" value="C:nucleus"/>
    <property type="evidence" value="ECO:0007669"/>
    <property type="project" value="UniProtKB-SubCell"/>
</dbReference>
<dbReference type="PANTHER" id="PTHR32096">
    <property type="entry name" value="WRKY TRANSCRIPTION FACTOR 30-RELATED-RELATED"/>
    <property type="match status" value="1"/>
</dbReference>
<comment type="caution">
    <text evidence="7">The sequence shown here is derived from an EMBL/GenBank/DDBJ whole genome shotgun (WGS) entry which is preliminary data.</text>
</comment>
<evidence type="ECO:0000256" key="3">
    <source>
        <dbReference type="ARBA" id="ARBA00023125"/>
    </source>
</evidence>
<comment type="subcellular location">
    <subcellularLocation>
        <location evidence="1">Nucleus</location>
    </subcellularLocation>
</comment>
<protein>
    <submittedName>
        <fullName evidence="7">WRKY transcription factor 90</fullName>
    </submittedName>
</protein>
<evidence type="ECO:0000256" key="5">
    <source>
        <dbReference type="ARBA" id="ARBA00023242"/>
    </source>
</evidence>
<dbReference type="InterPro" id="IPR003657">
    <property type="entry name" value="WRKY_dom"/>
</dbReference>
<evidence type="ECO:0000256" key="2">
    <source>
        <dbReference type="ARBA" id="ARBA00023015"/>
    </source>
</evidence>
<dbReference type="Gene3D" id="2.20.25.80">
    <property type="entry name" value="WRKY domain"/>
    <property type="match status" value="1"/>
</dbReference>
<dbReference type="EMBL" id="JAAARO010000018">
    <property type="protein sequence ID" value="KAF5731782.1"/>
    <property type="molecule type" value="Genomic_DNA"/>
</dbReference>
<evidence type="ECO:0000259" key="6">
    <source>
        <dbReference type="PROSITE" id="PS50811"/>
    </source>
</evidence>
<organism evidence="7 8">
    <name type="scientific">Tripterygium wilfordii</name>
    <name type="common">Thunder God vine</name>
    <dbReference type="NCBI Taxonomy" id="458696"/>
    <lineage>
        <taxon>Eukaryota</taxon>
        <taxon>Viridiplantae</taxon>
        <taxon>Streptophyta</taxon>
        <taxon>Embryophyta</taxon>
        <taxon>Tracheophyta</taxon>
        <taxon>Spermatophyta</taxon>
        <taxon>Magnoliopsida</taxon>
        <taxon>eudicotyledons</taxon>
        <taxon>Gunneridae</taxon>
        <taxon>Pentapetalae</taxon>
        <taxon>rosids</taxon>
        <taxon>fabids</taxon>
        <taxon>Celastrales</taxon>
        <taxon>Celastraceae</taxon>
        <taxon>Tripterygium</taxon>
    </lineage>
</organism>
<dbReference type="Pfam" id="PF03106">
    <property type="entry name" value="WRKY"/>
    <property type="match status" value="1"/>
</dbReference>
<keyword evidence="4" id="KW-0804">Transcription</keyword>
<dbReference type="AlphaFoldDB" id="A0A7J7CCF2"/>